<protein>
    <submittedName>
        <fullName evidence="8">3D-(3,5/4)-trihydroxycyclohexane-1,2-dione acylhydrolase (Decyclizing)</fullName>
    </submittedName>
</protein>
<dbReference type="Gene3D" id="3.40.50.970">
    <property type="match status" value="2"/>
</dbReference>
<evidence type="ECO:0000259" key="7">
    <source>
        <dbReference type="Pfam" id="PF02776"/>
    </source>
</evidence>
<evidence type="ECO:0000259" key="6">
    <source>
        <dbReference type="Pfam" id="PF02775"/>
    </source>
</evidence>
<evidence type="ECO:0000313" key="9">
    <source>
        <dbReference type="Proteomes" id="UP000198892"/>
    </source>
</evidence>
<name>A0A1I5X9H7_9BACI</name>
<dbReference type="GO" id="GO:0019310">
    <property type="term" value="P:inositol catabolic process"/>
    <property type="evidence" value="ECO:0007669"/>
    <property type="project" value="InterPro"/>
</dbReference>
<reference evidence="9" key="1">
    <citation type="submission" date="2016-10" db="EMBL/GenBank/DDBJ databases">
        <authorList>
            <person name="Varghese N."/>
            <person name="Submissions S."/>
        </authorList>
    </citation>
    <scope>NUCLEOTIDE SEQUENCE [LARGE SCALE GENOMIC DNA]</scope>
    <source>
        <strain evidence="9">S7</strain>
    </source>
</reference>
<dbReference type="InterPro" id="IPR029061">
    <property type="entry name" value="THDP-binding"/>
</dbReference>
<dbReference type="GO" id="GO:0030976">
    <property type="term" value="F:thiamine pyrophosphate binding"/>
    <property type="evidence" value="ECO:0007669"/>
    <property type="project" value="InterPro"/>
</dbReference>
<proteinExistence type="inferred from homology"/>
<gene>
    <name evidence="8" type="ORF">SAMN05518683_1267</name>
</gene>
<dbReference type="InterPro" id="IPR012001">
    <property type="entry name" value="Thiamin_PyroP_enz_TPP-bd_dom"/>
</dbReference>
<dbReference type="RefSeq" id="WP_093339030.1">
    <property type="nucleotide sequence ID" value="NZ_FOXD01000026.1"/>
</dbReference>
<dbReference type="Pfam" id="PF02776">
    <property type="entry name" value="TPP_enzyme_N"/>
    <property type="match status" value="1"/>
</dbReference>
<sequence>MSKTIKLTTSQALVKFLRNQYINFDGEEMPFVEGIFNIFGHGNVLGIGQAMQEEAGDLKVIQGKNEQGMAQAAAAFAKENFRRKIFAVTTSIGPGSANLVTAGATALANNLPVLFLPADTFANRQPDPVLQQIEQHHSQKITTNDALKPVSRYWDRIERPEQLMSALLRAFEVLTNPETAGPVTLSIAQDVEGEAFEFDATFFNKRVHYIDRVVPSDDAVLRAASTLKKAEKPLIVIGGGAKYSLAGEEIAAFSHERGIGIVETQAGKSTVSSSHPYNLGGVGVTGTLAANKAAQQADVIIGIGTRYTDFVTSSKTAFNFEEASFININVSRMQTYKMDAVQIVGDAKVSIQKLHNMLGDYESAFSDELMEYKNEWDTERKRLAGIQVNLDDDHYQPEVSDSLSREQLKKYAETLETSYAQSTALIKVNKTVDPSSYVVTSAGSLPGDMHRIWNPTVKNTYHVEYGYSAMGYEIAGGLGVKLAHPDKEVYSMVGDGSFLMLHSELVTALQYNVKLNIVLFDNAGYGCINNLQMGHGSDSFCTEFTGEDGAVLNIDYAAVAAGYGMNTFTAKNNAELEQALKQAESSEKSTLIQIKVLPKTMTDGYEDFWNVGIAEHSNNPNVMQKLEEVKEMRSRARQY</sequence>
<dbReference type="Pfam" id="PF02775">
    <property type="entry name" value="TPP_enzyme_C"/>
    <property type="match status" value="1"/>
</dbReference>
<dbReference type="Proteomes" id="UP000198892">
    <property type="component" value="Unassembled WGS sequence"/>
</dbReference>
<evidence type="ECO:0000313" key="8">
    <source>
        <dbReference type="EMBL" id="SFQ28496.1"/>
    </source>
</evidence>
<dbReference type="GO" id="GO:0009099">
    <property type="term" value="P:L-valine biosynthetic process"/>
    <property type="evidence" value="ECO:0007669"/>
    <property type="project" value="TreeGrafter"/>
</dbReference>
<dbReference type="EMBL" id="FOXD01000026">
    <property type="protein sequence ID" value="SFQ28496.1"/>
    <property type="molecule type" value="Genomic_DNA"/>
</dbReference>
<evidence type="ECO:0000256" key="2">
    <source>
        <dbReference type="ARBA" id="ARBA00023052"/>
    </source>
</evidence>
<feature type="domain" description="Thiamine pyrophosphate enzyme TPP-binding" evidence="6">
    <location>
        <begin position="442"/>
        <end position="594"/>
    </location>
</feature>
<dbReference type="NCBIfam" id="TIGR04377">
    <property type="entry name" value="myo_inos_iolD"/>
    <property type="match status" value="1"/>
</dbReference>
<dbReference type="InterPro" id="IPR000399">
    <property type="entry name" value="TPP-bd_CS"/>
</dbReference>
<dbReference type="GO" id="GO:0016823">
    <property type="term" value="F:hydrolase activity, acting on acid carbon-carbon bonds, in ketonic substances"/>
    <property type="evidence" value="ECO:0007669"/>
    <property type="project" value="InterPro"/>
</dbReference>
<dbReference type="GO" id="GO:0003984">
    <property type="term" value="F:acetolactate synthase activity"/>
    <property type="evidence" value="ECO:0007669"/>
    <property type="project" value="TreeGrafter"/>
</dbReference>
<dbReference type="Pfam" id="PF00205">
    <property type="entry name" value="TPP_enzyme_M"/>
    <property type="match status" value="1"/>
</dbReference>
<dbReference type="InterPro" id="IPR029035">
    <property type="entry name" value="DHS-like_NAD/FAD-binding_dom"/>
</dbReference>
<dbReference type="SUPFAM" id="SSF52467">
    <property type="entry name" value="DHS-like NAD/FAD-binding domain"/>
    <property type="match status" value="1"/>
</dbReference>
<organism evidence="8 9">
    <name type="scientific">Salibacterium halotolerans</name>
    <dbReference type="NCBI Taxonomy" id="1884432"/>
    <lineage>
        <taxon>Bacteria</taxon>
        <taxon>Bacillati</taxon>
        <taxon>Bacillota</taxon>
        <taxon>Bacilli</taxon>
        <taxon>Bacillales</taxon>
        <taxon>Bacillaceae</taxon>
    </lineage>
</organism>
<dbReference type="InterPro" id="IPR030817">
    <property type="entry name" value="Myo_inos_IolD"/>
</dbReference>
<dbReference type="AlphaFoldDB" id="A0A1I5X9H7"/>
<dbReference type="GO" id="GO:0009097">
    <property type="term" value="P:isoleucine biosynthetic process"/>
    <property type="evidence" value="ECO:0007669"/>
    <property type="project" value="TreeGrafter"/>
</dbReference>
<evidence type="ECO:0000256" key="4">
    <source>
        <dbReference type="SAM" id="Coils"/>
    </source>
</evidence>
<feature type="coiled-coil region" evidence="4">
    <location>
        <begin position="566"/>
        <end position="593"/>
    </location>
</feature>
<evidence type="ECO:0000256" key="1">
    <source>
        <dbReference type="ARBA" id="ARBA00007812"/>
    </source>
</evidence>
<evidence type="ECO:0000256" key="3">
    <source>
        <dbReference type="RuleBase" id="RU362132"/>
    </source>
</evidence>
<dbReference type="InterPro" id="IPR012000">
    <property type="entry name" value="Thiamin_PyroP_enz_cen_dom"/>
</dbReference>
<dbReference type="Gene3D" id="3.40.50.1220">
    <property type="entry name" value="TPP-binding domain"/>
    <property type="match status" value="1"/>
</dbReference>
<accession>A0A1I5X9H7</accession>
<dbReference type="InterPro" id="IPR045229">
    <property type="entry name" value="TPP_enz"/>
</dbReference>
<evidence type="ECO:0000259" key="5">
    <source>
        <dbReference type="Pfam" id="PF00205"/>
    </source>
</evidence>
<dbReference type="SUPFAM" id="SSF52518">
    <property type="entry name" value="Thiamin diphosphate-binding fold (THDP-binding)"/>
    <property type="match status" value="2"/>
</dbReference>
<dbReference type="GO" id="GO:0050660">
    <property type="term" value="F:flavin adenine dinucleotide binding"/>
    <property type="evidence" value="ECO:0007669"/>
    <property type="project" value="TreeGrafter"/>
</dbReference>
<feature type="domain" description="Thiamine pyrophosphate enzyme central" evidence="5">
    <location>
        <begin position="222"/>
        <end position="354"/>
    </location>
</feature>
<dbReference type="GO" id="GO:0000287">
    <property type="term" value="F:magnesium ion binding"/>
    <property type="evidence" value="ECO:0007669"/>
    <property type="project" value="InterPro"/>
</dbReference>
<dbReference type="PROSITE" id="PS00187">
    <property type="entry name" value="TPP_ENZYMES"/>
    <property type="match status" value="1"/>
</dbReference>
<dbReference type="GO" id="GO:0005948">
    <property type="term" value="C:acetolactate synthase complex"/>
    <property type="evidence" value="ECO:0007669"/>
    <property type="project" value="TreeGrafter"/>
</dbReference>
<dbReference type="STRING" id="1884432.SAMN05518683_1267"/>
<dbReference type="PANTHER" id="PTHR18968">
    <property type="entry name" value="THIAMINE PYROPHOSPHATE ENZYMES"/>
    <property type="match status" value="1"/>
</dbReference>
<keyword evidence="4" id="KW-0175">Coiled coil</keyword>
<dbReference type="PANTHER" id="PTHR18968:SF9">
    <property type="entry name" value="3D-(3,5_4)-TRIHYDROXYCYCLOHEXANE-1,2-DIONE HYDROLASE"/>
    <property type="match status" value="1"/>
</dbReference>
<keyword evidence="9" id="KW-1185">Reference proteome</keyword>
<dbReference type="InterPro" id="IPR011766">
    <property type="entry name" value="TPP_enzyme_TPP-bd"/>
</dbReference>
<comment type="similarity">
    <text evidence="1 3">Belongs to the TPP enzyme family.</text>
</comment>
<feature type="domain" description="Thiamine pyrophosphate enzyme N-terminal TPP-binding" evidence="7">
    <location>
        <begin position="43"/>
        <end position="135"/>
    </location>
</feature>
<dbReference type="CDD" id="cd07035">
    <property type="entry name" value="TPP_PYR_POX_like"/>
    <property type="match status" value="1"/>
</dbReference>
<keyword evidence="2 3" id="KW-0786">Thiamine pyrophosphate</keyword>
<dbReference type="OrthoDB" id="4494979at2"/>
<keyword evidence="8" id="KW-0378">Hydrolase</keyword>